<keyword evidence="5 7" id="KW-1133">Transmembrane helix</keyword>
<organism evidence="10 11">
    <name type="scientific">Thermobacillus xylanilyticus</name>
    <dbReference type="NCBI Taxonomy" id="76633"/>
    <lineage>
        <taxon>Bacteria</taxon>
        <taxon>Bacillati</taxon>
        <taxon>Bacillota</taxon>
        <taxon>Bacilli</taxon>
        <taxon>Bacillales</taxon>
        <taxon>Paenibacillaceae</taxon>
        <taxon>Thermobacillus</taxon>
    </lineage>
</organism>
<dbReference type="Gene3D" id="3.30.240.20">
    <property type="entry name" value="bsu07140 like domains"/>
    <property type="match status" value="2"/>
</dbReference>
<feature type="domain" description="YetF C-terminal" evidence="8">
    <location>
        <begin position="82"/>
        <end position="215"/>
    </location>
</feature>
<evidence type="ECO:0000259" key="9">
    <source>
        <dbReference type="Pfam" id="PF20730"/>
    </source>
</evidence>
<dbReference type="InterPro" id="IPR048454">
    <property type="entry name" value="YetF_N"/>
</dbReference>
<comment type="similarity">
    <text evidence="2">Belongs to the UPF0702 family.</text>
</comment>
<dbReference type="PANTHER" id="PTHR34582:SF5">
    <property type="entry name" value="UPF0702 TRANSMEMBRANE PROTEIN YETF"/>
    <property type="match status" value="1"/>
</dbReference>
<dbReference type="InterPro" id="IPR007353">
    <property type="entry name" value="DUF421"/>
</dbReference>
<evidence type="ECO:0000256" key="6">
    <source>
        <dbReference type="ARBA" id="ARBA00023136"/>
    </source>
</evidence>
<dbReference type="Pfam" id="PF04239">
    <property type="entry name" value="DUF421"/>
    <property type="match status" value="1"/>
</dbReference>
<keyword evidence="11" id="KW-1185">Reference proteome</keyword>
<evidence type="ECO:0000313" key="11">
    <source>
        <dbReference type="Proteomes" id="UP000681526"/>
    </source>
</evidence>
<protein>
    <submittedName>
        <fullName evidence="10">UPF0702 transmembrane protein yetF</fullName>
    </submittedName>
</protein>
<evidence type="ECO:0000256" key="2">
    <source>
        <dbReference type="ARBA" id="ARBA00006448"/>
    </source>
</evidence>
<proteinExistence type="inferred from homology"/>
<dbReference type="RefSeq" id="WP_015255871.1">
    <property type="nucleotide sequence ID" value="NZ_CAJRAY010000024.1"/>
</dbReference>
<comment type="subcellular location">
    <subcellularLocation>
        <location evidence="1">Cell membrane</location>
        <topology evidence="1">Multi-pass membrane protein</topology>
    </subcellularLocation>
</comment>
<name>A0ABN7RRC3_THEXY</name>
<evidence type="ECO:0000256" key="3">
    <source>
        <dbReference type="ARBA" id="ARBA00022475"/>
    </source>
</evidence>
<evidence type="ECO:0000259" key="8">
    <source>
        <dbReference type="Pfam" id="PF04239"/>
    </source>
</evidence>
<evidence type="ECO:0000256" key="1">
    <source>
        <dbReference type="ARBA" id="ARBA00004651"/>
    </source>
</evidence>
<keyword evidence="3" id="KW-1003">Cell membrane</keyword>
<dbReference type="EMBL" id="CAJRAY010000024">
    <property type="protein sequence ID" value="CAG5081923.1"/>
    <property type="molecule type" value="Genomic_DNA"/>
</dbReference>
<dbReference type="InterPro" id="IPR023090">
    <property type="entry name" value="UPF0702_alpha/beta_dom_sf"/>
</dbReference>
<dbReference type="Pfam" id="PF20730">
    <property type="entry name" value="YetF_N"/>
    <property type="match status" value="1"/>
</dbReference>
<evidence type="ECO:0000313" key="10">
    <source>
        <dbReference type="EMBL" id="CAG5081923.1"/>
    </source>
</evidence>
<accession>A0ABN7RRC3</accession>
<feature type="transmembrane region" description="Helical" evidence="7">
    <location>
        <begin position="59"/>
        <end position="77"/>
    </location>
</feature>
<keyword evidence="6 7" id="KW-0472">Membrane</keyword>
<evidence type="ECO:0000256" key="5">
    <source>
        <dbReference type="ARBA" id="ARBA00022989"/>
    </source>
</evidence>
<evidence type="ECO:0000256" key="7">
    <source>
        <dbReference type="SAM" id="Phobius"/>
    </source>
</evidence>
<feature type="domain" description="YetF-like N-terminal transmembrane" evidence="9">
    <location>
        <begin position="4"/>
        <end position="76"/>
    </location>
</feature>
<reference evidence="10 11" key="1">
    <citation type="submission" date="2021-04" db="EMBL/GenBank/DDBJ databases">
        <authorList>
            <person name="Rakotoarivonina H."/>
        </authorList>
    </citation>
    <scope>NUCLEOTIDE SEQUENCE [LARGE SCALE GENOMIC DNA]</scope>
    <source>
        <strain evidence="10 11">XE</strain>
    </source>
</reference>
<comment type="caution">
    <text evidence="10">The sequence shown here is derived from an EMBL/GenBank/DDBJ whole genome shotgun (WGS) entry which is preliminary data.</text>
</comment>
<evidence type="ECO:0000256" key="4">
    <source>
        <dbReference type="ARBA" id="ARBA00022692"/>
    </source>
</evidence>
<gene>
    <name evidence="10" type="primary">txxe 1449-yetF</name>
    <name evidence="10" type="ORF">TXXE_05620</name>
</gene>
<sequence length="226" mass="25404">MSHYLHITVDLLFGFAGLFVFNQVLGKAHFSKLTPFEFVAILVLGDLVGNAVYQPDVTAAQIVYGILIWGLIIYAIGRLTLKSKKMRTLFEGEPSIVIRRGHLQYDVMRRNMLDLDQLLSMLRQQGYFSLREIEYAVLETNGMISVLPKRPYGPPTRADLGLHGVGGRVPITLILDGRLQSDNLGKASLSEPWLKQQLADRGITSYEGVLYADWDPEEGLFVMPHQ</sequence>
<keyword evidence="4 7" id="KW-0812">Transmembrane</keyword>
<feature type="transmembrane region" description="Helical" evidence="7">
    <location>
        <begin position="36"/>
        <end position="53"/>
    </location>
</feature>
<dbReference type="PANTHER" id="PTHR34582">
    <property type="entry name" value="UPF0702 TRANSMEMBRANE PROTEIN YCAP"/>
    <property type="match status" value="1"/>
</dbReference>
<dbReference type="Proteomes" id="UP000681526">
    <property type="component" value="Unassembled WGS sequence"/>
</dbReference>
<feature type="transmembrane region" description="Helical" evidence="7">
    <location>
        <begin position="6"/>
        <end position="24"/>
    </location>
</feature>